<reference evidence="2" key="1">
    <citation type="submission" date="2022-03" db="EMBL/GenBank/DDBJ databases">
        <title>Genomic Encyclopedia of Type Strains, Phase III (KMG-III): the genomes of soil and plant-associated and newly described type strains.</title>
        <authorList>
            <person name="Whitman W."/>
        </authorList>
    </citation>
    <scope>NUCLEOTIDE SEQUENCE</scope>
    <source>
        <strain evidence="2">ANL 6-2</strain>
    </source>
</reference>
<dbReference type="RefSeq" id="WP_253478482.1">
    <property type="nucleotide sequence ID" value="NZ_JALJXV010000005.1"/>
</dbReference>
<name>A0AAE3KGI7_9GAMM</name>
<keyword evidence="1" id="KW-1133">Transmembrane helix</keyword>
<evidence type="ECO:0000256" key="1">
    <source>
        <dbReference type="SAM" id="Phobius"/>
    </source>
</evidence>
<proteinExistence type="predicted"/>
<keyword evidence="1" id="KW-0812">Transmembrane</keyword>
<accession>A0AAE3KGI7</accession>
<feature type="transmembrane region" description="Helical" evidence="1">
    <location>
        <begin position="79"/>
        <end position="102"/>
    </location>
</feature>
<organism evidence="2 3">
    <name type="scientific">Natronocella acetinitrilica</name>
    <dbReference type="NCBI Taxonomy" id="414046"/>
    <lineage>
        <taxon>Bacteria</taxon>
        <taxon>Pseudomonadati</taxon>
        <taxon>Pseudomonadota</taxon>
        <taxon>Gammaproteobacteria</taxon>
        <taxon>Chromatiales</taxon>
        <taxon>Ectothiorhodospiraceae</taxon>
        <taxon>Natronocella</taxon>
    </lineage>
</organism>
<protein>
    <submittedName>
        <fullName evidence="2">Uncharacterized protein</fullName>
    </submittedName>
</protein>
<sequence>MAWLILLTVIGFLLLVLTAMHRSRRGDGIDALRDDLRRRLELEYGIRKQARAIRMSRAEYVDVETDRLIRSVEQQIRTLALATGVIAAIALPLLLTVLALQLGSTQSPLWGLAMVSPLGLALAFMLYTFVARDAGMRAGRLEAQIRRRLGRD</sequence>
<feature type="transmembrane region" description="Helical" evidence="1">
    <location>
        <begin position="109"/>
        <end position="130"/>
    </location>
</feature>
<dbReference type="EMBL" id="JALJXV010000005">
    <property type="protein sequence ID" value="MCP1675277.1"/>
    <property type="molecule type" value="Genomic_DNA"/>
</dbReference>
<comment type="caution">
    <text evidence="2">The sequence shown here is derived from an EMBL/GenBank/DDBJ whole genome shotgun (WGS) entry which is preliminary data.</text>
</comment>
<gene>
    <name evidence="2" type="ORF">J2T57_002425</name>
</gene>
<evidence type="ECO:0000313" key="3">
    <source>
        <dbReference type="Proteomes" id="UP001205843"/>
    </source>
</evidence>
<dbReference type="AlphaFoldDB" id="A0AAE3KGI7"/>
<evidence type="ECO:0000313" key="2">
    <source>
        <dbReference type="EMBL" id="MCP1675277.1"/>
    </source>
</evidence>
<keyword evidence="1" id="KW-0472">Membrane</keyword>
<dbReference type="Proteomes" id="UP001205843">
    <property type="component" value="Unassembled WGS sequence"/>
</dbReference>
<keyword evidence="3" id="KW-1185">Reference proteome</keyword>